<evidence type="ECO:0000259" key="2">
    <source>
        <dbReference type="Pfam" id="PF07727"/>
    </source>
</evidence>
<proteinExistence type="predicted"/>
<gene>
    <name evidence="3" type="ORF">Tci_354742</name>
</gene>
<sequence length="643" mass="73159">MELNSYRWKAHLIVLRIRWKPLNLFLPLAVNDCDGIVINSAVLKALDMVTNTSPMRLTDSPIPVTNGGEDGHVDEAAEKFIRRVSCYTDAGYLTDADDLKSQTGYVFVLNGGVVDWKNAKQSIYATSSVEAEYIATFDASKEAVWVKKFIFGLGVVPTIEEPISMYCDNIKAIDIANESEITKGARHFSAKVHYLREVIEFGDIKLEKVHTYDNLADLFTKALAFPKHSEHTRNIRMLSASSLMVTKESDPINHLNQIQSSIALEKIEWQSLSVNEEEHACDGSNKEQYRRYQAIASGDKVININKKGNKDLIGMFKIKRVIIFALDKAMLNQDSGVVYSDFDDAPMQHPEENSVTHIGDNILSEGSFQDESPAYNDIVSSGDNSEEEQPSVMRSSRPSRLPAKFNDFMLDSKLKYGIEKHVNYSKLNFVNYCFATALNKYVEPSTYYDAVKDARWVEAMNNEIEALIRNNTWTITDLPIGRKVIDNKWLYKIKYKSTRQIDKFKARVVAKGFNQKEGIDFDETFSPVVKMVTVRCLVCIVISNEWPLFQLDVNSAFLYGDLNKDIYMSLPLGFECADKNKVCKLNKALYALNQTPRQWNAKLTTVLVEHGFVQSKYDYSLYLKHTNEQSFFAEGYKDKKYDG</sequence>
<organism evidence="3">
    <name type="scientific">Tanacetum cinerariifolium</name>
    <name type="common">Dalmatian daisy</name>
    <name type="synonym">Chrysanthemum cinerariifolium</name>
    <dbReference type="NCBI Taxonomy" id="118510"/>
    <lineage>
        <taxon>Eukaryota</taxon>
        <taxon>Viridiplantae</taxon>
        <taxon>Streptophyta</taxon>
        <taxon>Embryophyta</taxon>
        <taxon>Tracheophyta</taxon>
        <taxon>Spermatophyta</taxon>
        <taxon>Magnoliopsida</taxon>
        <taxon>eudicotyledons</taxon>
        <taxon>Gunneridae</taxon>
        <taxon>Pentapetalae</taxon>
        <taxon>asterids</taxon>
        <taxon>campanulids</taxon>
        <taxon>Asterales</taxon>
        <taxon>Asteraceae</taxon>
        <taxon>Asteroideae</taxon>
        <taxon>Anthemideae</taxon>
        <taxon>Anthemidinae</taxon>
        <taxon>Tanacetum</taxon>
    </lineage>
</organism>
<dbReference type="PANTHER" id="PTHR11439:SF496">
    <property type="entry name" value="RNA-DIRECTED DNA POLYMERASE"/>
    <property type="match status" value="1"/>
</dbReference>
<dbReference type="EMBL" id="BKCJ010132752">
    <property type="protein sequence ID" value="GEX82767.1"/>
    <property type="molecule type" value="Genomic_DNA"/>
</dbReference>
<evidence type="ECO:0000313" key="3">
    <source>
        <dbReference type="EMBL" id="GEX82767.1"/>
    </source>
</evidence>
<comment type="caution">
    <text evidence="3">The sequence shown here is derived from an EMBL/GenBank/DDBJ whole genome shotgun (WGS) entry which is preliminary data.</text>
</comment>
<reference evidence="3" key="1">
    <citation type="journal article" date="2019" name="Sci. Rep.">
        <title>Draft genome of Tanacetum cinerariifolium, the natural source of mosquito coil.</title>
        <authorList>
            <person name="Yamashiro T."/>
            <person name="Shiraishi A."/>
            <person name="Satake H."/>
            <person name="Nakayama K."/>
        </authorList>
    </citation>
    <scope>NUCLEOTIDE SEQUENCE</scope>
</reference>
<feature type="domain" description="Reverse transcriptase Ty1/copia-type" evidence="2">
    <location>
        <begin position="470"/>
        <end position="631"/>
    </location>
</feature>
<protein>
    <submittedName>
        <fullName evidence="3">Ribonuclease H-like domain-containing protein</fullName>
    </submittedName>
</protein>
<feature type="region of interest" description="Disordered" evidence="1">
    <location>
        <begin position="374"/>
        <end position="398"/>
    </location>
</feature>
<dbReference type="PANTHER" id="PTHR11439">
    <property type="entry name" value="GAG-POL-RELATED RETROTRANSPOSON"/>
    <property type="match status" value="1"/>
</dbReference>
<dbReference type="AlphaFoldDB" id="A0A699HBL3"/>
<accession>A0A699HBL3</accession>
<evidence type="ECO:0000256" key="1">
    <source>
        <dbReference type="SAM" id="MobiDB-lite"/>
    </source>
</evidence>
<dbReference type="InterPro" id="IPR013103">
    <property type="entry name" value="RVT_2"/>
</dbReference>
<dbReference type="CDD" id="cd09272">
    <property type="entry name" value="RNase_HI_RT_Ty1"/>
    <property type="match status" value="1"/>
</dbReference>
<dbReference type="Pfam" id="PF07727">
    <property type="entry name" value="RVT_2"/>
    <property type="match status" value="1"/>
</dbReference>
<name>A0A699HBL3_TANCI</name>